<sequence>SVLDVVREAKEITQRPIPNEFVERRPGDPEELIASFEMATDVLKWVPVQSDLKQILQTMWKTLNPKINSTKPELI</sequence>
<reference evidence="1" key="1">
    <citation type="submission" date="2018-05" db="EMBL/GenBank/DDBJ databases">
        <authorList>
            <person name="Lanie J.A."/>
            <person name="Ng W.-L."/>
            <person name="Kazmierczak K.M."/>
            <person name="Andrzejewski T.M."/>
            <person name="Davidsen T.M."/>
            <person name="Wayne K.J."/>
            <person name="Tettelin H."/>
            <person name="Glass J.I."/>
            <person name="Rusch D."/>
            <person name="Podicherti R."/>
            <person name="Tsui H.-C.T."/>
            <person name="Winkler M.E."/>
        </authorList>
    </citation>
    <scope>NUCLEOTIDE SEQUENCE</scope>
</reference>
<accession>A0A382LXP7</accession>
<dbReference type="SUPFAM" id="SSF51735">
    <property type="entry name" value="NAD(P)-binding Rossmann-fold domains"/>
    <property type="match status" value="1"/>
</dbReference>
<name>A0A382LXP7_9ZZZZ</name>
<gene>
    <name evidence="1" type="ORF">METZ01_LOCUS292696</name>
</gene>
<dbReference type="AlphaFoldDB" id="A0A382LXP7"/>
<evidence type="ECO:0000313" key="1">
    <source>
        <dbReference type="EMBL" id="SVC39842.1"/>
    </source>
</evidence>
<dbReference type="Gene3D" id="3.90.25.10">
    <property type="entry name" value="UDP-galactose 4-epimerase, domain 1"/>
    <property type="match status" value="1"/>
</dbReference>
<dbReference type="EMBL" id="UINC01089069">
    <property type="protein sequence ID" value="SVC39842.1"/>
    <property type="molecule type" value="Genomic_DNA"/>
</dbReference>
<proteinExistence type="predicted"/>
<evidence type="ECO:0008006" key="2">
    <source>
        <dbReference type="Google" id="ProtNLM"/>
    </source>
</evidence>
<dbReference type="InterPro" id="IPR036291">
    <property type="entry name" value="NAD(P)-bd_dom_sf"/>
</dbReference>
<organism evidence="1">
    <name type="scientific">marine metagenome</name>
    <dbReference type="NCBI Taxonomy" id="408172"/>
    <lineage>
        <taxon>unclassified sequences</taxon>
        <taxon>metagenomes</taxon>
        <taxon>ecological metagenomes</taxon>
    </lineage>
</organism>
<feature type="non-terminal residue" evidence="1">
    <location>
        <position position="1"/>
    </location>
</feature>
<protein>
    <recommendedName>
        <fullName evidence="2">NAD(P)-binding domain-containing protein</fullName>
    </recommendedName>
</protein>